<organism evidence="1 2">
    <name type="scientific">Acetanaerobacterium elongatum</name>
    <dbReference type="NCBI Taxonomy" id="258515"/>
    <lineage>
        <taxon>Bacteria</taxon>
        <taxon>Bacillati</taxon>
        <taxon>Bacillota</taxon>
        <taxon>Clostridia</taxon>
        <taxon>Eubacteriales</taxon>
        <taxon>Oscillospiraceae</taxon>
        <taxon>Acetanaerobacterium</taxon>
    </lineage>
</organism>
<protein>
    <submittedName>
        <fullName evidence="1">C_GCAxxG_C_C family probable redox protein</fullName>
    </submittedName>
</protein>
<name>A0A1G9WM51_9FIRM</name>
<accession>A0A1G9WM51</accession>
<dbReference type="EMBL" id="FNID01000006">
    <property type="protein sequence ID" value="SDM85333.1"/>
    <property type="molecule type" value="Genomic_DNA"/>
</dbReference>
<dbReference type="Proteomes" id="UP000199182">
    <property type="component" value="Unassembled WGS sequence"/>
</dbReference>
<dbReference type="NCBIfam" id="TIGR01909">
    <property type="entry name" value="C_GCAxxG_C_C"/>
    <property type="match status" value="1"/>
</dbReference>
<proteinExistence type="predicted"/>
<dbReference type="AlphaFoldDB" id="A0A1G9WM51"/>
<sequence length="151" mass="16867">MENKTLLAEQLFTQGYNCSQSIFAAFSDELNLDKETALKLASSFGGGMGRLREVCGAVSGMFMVAGLKYGYSDPNDYAAKADHYKRIQLLAQRFKEENGSIICRELLGLQNGPDTPIPEIRTSGYYKKRPCVELVKSAAKIMEEYMEEDKL</sequence>
<dbReference type="InterPro" id="IPR010181">
    <property type="entry name" value="CGCAxxGCC_motif"/>
</dbReference>
<evidence type="ECO:0000313" key="2">
    <source>
        <dbReference type="Proteomes" id="UP000199182"/>
    </source>
</evidence>
<keyword evidence="2" id="KW-1185">Reference proteome</keyword>
<reference evidence="1 2" key="1">
    <citation type="submission" date="2016-10" db="EMBL/GenBank/DDBJ databases">
        <authorList>
            <person name="de Groot N.N."/>
        </authorList>
    </citation>
    <scope>NUCLEOTIDE SEQUENCE [LARGE SCALE GENOMIC DNA]</scope>
    <source>
        <strain evidence="1 2">CGMCC 1.5012</strain>
    </source>
</reference>
<dbReference type="RefSeq" id="WP_092638487.1">
    <property type="nucleotide sequence ID" value="NZ_FNID01000006.1"/>
</dbReference>
<dbReference type="OrthoDB" id="9791535at2"/>
<evidence type="ECO:0000313" key="1">
    <source>
        <dbReference type="EMBL" id="SDM85333.1"/>
    </source>
</evidence>
<gene>
    <name evidence="1" type="ORF">SAMN05192585_10652</name>
</gene>
<dbReference type="Pfam" id="PF09719">
    <property type="entry name" value="C_GCAxxG_C_C"/>
    <property type="match status" value="1"/>
</dbReference>
<dbReference type="STRING" id="258515.SAMN05192585_10652"/>